<gene>
    <name evidence="3" type="ORF">CSA09_04130</name>
</gene>
<dbReference type="Gene3D" id="3.30.110.40">
    <property type="entry name" value="TusA-like domain"/>
    <property type="match status" value="1"/>
</dbReference>
<protein>
    <submittedName>
        <fullName evidence="3">SirA family protein</fullName>
    </submittedName>
</protein>
<evidence type="ECO:0000259" key="2">
    <source>
        <dbReference type="PROSITE" id="PS01148"/>
    </source>
</evidence>
<comment type="similarity">
    <text evidence="1">Belongs to the sulfur carrier protein TusA family.</text>
</comment>
<evidence type="ECO:0000313" key="4">
    <source>
        <dbReference type="Proteomes" id="UP000229278"/>
    </source>
</evidence>
<name>A0A2G6PEN4_9GAMM</name>
<evidence type="ECO:0000256" key="1">
    <source>
        <dbReference type="ARBA" id="ARBA00008984"/>
    </source>
</evidence>
<dbReference type="SUPFAM" id="SSF64307">
    <property type="entry name" value="SirA-like"/>
    <property type="match status" value="1"/>
</dbReference>
<dbReference type="InterPro" id="IPR001455">
    <property type="entry name" value="TusA-like"/>
</dbReference>
<dbReference type="AlphaFoldDB" id="A0A2G6PEN4"/>
<sequence length="78" mass="8786">MVDADAEIDTCGLNCPLPILKARKALASLQRGQILRVIATDPESIRDFSEFCDQLGHTLLETHQNEGKIYFLLRKKES</sequence>
<dbReference type="PROSITE" id="PS01148">
    <property type="entry name" value="UPF0033"/>
    <property type="match status" value="1"/>
</dbReference>
<reference evidence="3 4" key="1">
    <citation type="submission" date="2017-10" db="EMBL/GenBank/DDBJ databases">
        <title>Novel microbial diversity and functional potential in the marine mammal oral microbiome.</title>
        <authorList>
            <person name="Dudek N.K."/>
            <person name="Sun C.L."/>
            <person name="Burstein D."/>
            <person name="Kantor R.S."/>
            <person name="Aliaga Goltsman D.S."/>
            <person name="Bik E.M."/>
            <person name="Thomas B.C."/>
            <person name="Banfield J.F."/>
            <person name="Relman D.A."/>
        </authorList>
    </citation>
    <scope>NUCLEOTIDE SEQUENCE [LARGE SCALE GENOMIC DNA]</scope>
    <source>
        <strain evidence="3">DOLJORAL78_50_517</strain>
    </source>
</reference>
<proteinExistence type="inferred from homology"/>
<dbReference type="CDD" id="cd00291">
    <property type="entry name" value="SirA_YedF_YeeD"/>
    <property type="match status" value="1"/>
</dbReference>
<dbReference type="EMBL" id="PDTV01000009">
    <property type="protein sequence ID" value="PIE83008.1"/>
    <property type="molecule type" value="Genomic_DNA"/>
</dbReference>
<dbReference type="Pfam" id="PF01206">
    <property type="entry name" value="TusA"/>
    <property type="match status" value="1"/>
</dbReference>
<dbReference type="PANTHER" id="PTHR33279:SF2">
    <property type="entry name" value="SULFUR CARRIER PROTEIN TUSA"/>
    <property type="match status" value="1"/>
</dbReference>
<dbReference type="PANTHER" id="PTHR33279">
    <property type="entry name" value="SULFUR CARRIER PROTEIN YEDF-RELATED"/>
    <property type="match status" value="1"/>
</dbReference>
<evidence type="ECO:0000313" key="3">
    <source>
        <dbReference type="EMBL" id="PIE83008.1"/>
    </source>
</evidence>
<feature type="domain" description="UPF0033" evidence="2">
    <location>
        <begin position="8"/>
        <end position="32"/>
    </location>
</feature>
<organism evidence="3 4">
    <name type="scientific">Candidatus Contendibacter odensensis</name>
    <dbReference type="NCBI Taxonomy" id="1400860"/>
    <lineage>
        <taxon>Bacteria</taxon>
        <taxon>Pseudomonadati</taxon>
        <taxon>Pseudomonadota</taxon>
        <taxon>Gammaproteobacteria</taxon>
        <taxon>Candidatus Competibacteraceae</taxon>
        <taxon>Candidatus Contendibacter</taxon>
    </lineage>
</organism>
<comment type="caution">
    <text evidence="3">The sequence shown here is derived from an EMBL/GenBank/DDBJ whole genome shotgun (WGS) entry which is preliminary data.</text>
</comment>
<dbReference type="Proteomes" id="UP000229278">
    <property type="component" value="Unassembled WGS sequence"/>
</dbReference>
<dbReference type="InterPro" id="IPR036868">
    <property type="entry name" value="TusA-like_sf"/>
</dbReference>
<accession>A0A2G6PEN4</accession>